<dbReference type="InterPro" id="IPR008254">
    <property type="entry name" value="Flavodoxin/NO_synth"/>
</dbReference>
<evidence type="ECO:0000256" key="3">
    <source>
        <dbReference type="ARBA" id="ARBA00022448"/>
    </source>
</evidence>
<name>A0A174S2D1_9CLOT</name>
<dbReference type="PANTHER" id="PTHR43717:SF1">
    <property type="entry name" value="ANAEROBIC NITRIC OXIDE REDUCTASE FLAVORUBREDOXIN"/>
    <property type="match status" value="1"/>
</dbReference>
<comment type="cofactor">
    <cofactor evidence="1 7">
        <name>FMN</name>
        <dbReference type="ChEBI" id="CHEBI:58210"/>
    </cofactor>
</comment>
<evidence type="ECO:0000256" key="1">
    <source>
        <dbReference type="ARBA" id="ARBA00001917"/>
    </source>
</evidence>
<dbReference type="InterPro" id="IPR029039">
    <property type="entry name" value="Flavoprotein-like_sf"/>
</dbReference>
<evidence type="ECO:0000259" key="8">
    <source>
        <dbReference type="PROSITE" id="PS50902"/>
    </source>
</evidence>
<gene>
    <name evidence="9" type="ORF">ERS852568_01194</name>
</gene>
<dbReference type="RefSeq" id="WP_055207147.1">
    <property type="nucleotide sequence ID" value="NZ_CZBO01000001.1"/>
</dbReference>
<evidence type="ECO:0000313" key="9">
    <source>
        <dbReference type="EMBL" id="CUP89300.1"/>
    </source>
</evidence>
<dbReference type="PANTHER" id="PTHR43717">
    <property type="entry name" value="ANAEROBIC NITRIC OXIDE REDUCTASE FLAVORUBREDOXIN"/>
    <property type="match status" value="1"/>
</dbReference>
<dbReference type="NCBIfam" id="TIGR01753">
    <property type="entry name" value="flav_short"/>
    <property type="match status" value="1"/>
</dbReference>
<keyword evidence="6 7" id="KW-0249">Electron transport</keyword>
<dbReference type="InterPro" id="IPR001226">
    <property type="entry name" value="Flavodoxin_CS"/>
</dbReference>
<evidence type="ECO:0000256" key="7">
    <source>
        <dbReference type="RuleBase" id="RU367037"/>
    </source>
</evidence>
<dbReference type="SUPFAM" id="SSF52218">
    <property type="entry name" value="Flavoproteins"/>
    <property type="match status" value="1"/>
</dbReference>
<evidence type="ECO:0000256" key="4">
    <source>
        <dbReference type="ARBA" id="ARBA00022630"/>
    </source>
</evidence>
<keyword evidence="3 7" id="KW-0813">Transport</keyword>
<evidence type="ECO:0000256" key="2">
    <source>
        <dbReference type="ARBA" id="ARBA00005267"/>
    </source>
</evidence>
<protein>
    <recommendedName>
        <fullName evidence="7">Flavodoxin</fullName>
    </recommendedName>
</protein>
<dbReference type="GO" id="GO:0016651">
    <property type="term" value="F:oxidoreductase activity, acting on NAD(P)H"/>
    <property type="evidence" value="ECO:0007669"/>
    <property type="project" value="UniProtKB-ARBA"/>
</dbReference>
<keyword evidence="4 7" id="KW-0285">Flavoprotein</keyword>
<sequence>MKINIIYYSSTGNTEEMANLIARGAKEEGAEVNLMTFGEASVDDVKNCDVVLLGGPAMGAENLEESEVAPFVESIEGEVSGKKMVLFGSFGWGGGAYMTEWENRMEENGAELLEKEVVVQEAPEGDDVEKLIELGKKIAK</sequence>
<dbReference type="Gene3D" id="3.40.50.360">
    <property type="match status" value="1"/>
</dbReference>
<reference evidence="9 10" key="1">
    <citation type="submission" date="2015-09" db="EMBL/GenBank/DDBJ databases">
        <authorList>
            <consortium name="Pathogen Informatics"/>
        </authorList>
    </citation>
    <scope>NUCLEOTIDE SEQUENCE [LARGE SCALE GENOMIC DNA]</scope>
    <source>
        <strain evidence="9 10">2789STDY5834956</strain>
    </source>
</reference>
<comment type="function">
    <text evidence="7">Low-potential electron donor to a number of redox enzymes.</text>
</comment>
<evidence type="ECO:0000256" key="6">
    <source>
        <dbReference type="ARBA" id="ARBA00022982"/>
    </source>
</evidence>
<dbReference type="PROSITE" id="PS00201">
    <property type="entry name" value="FLAVODOXIN"/>
    <property type="match status" value="1"/>
</dbReference>
<dbReference type="Pfam" id="PF00258">
    <property type="entry name" value="Flavodoxin_1"/>
    <property type="match status" value="1"/>
</dbReference>
<dbReference type="EMBL" id="CZBO01000001">
    <property type="protein sequence ID" value="CUP89300.1"/>
    <property type="molecule type" value="Genomic_DNA"/>
</dbReference>
<dbReference type="GO" id="GO:0009055">
    <property type="term" value="F:electron transfer activity"/>
    <property type="evidence" value="ECO:0007669"/>
    <property type="project" value="UniProtKB-UniRule"/>
</dbReference>
<dbReference type="AlphaFoldDB" id="A0A174S2D1"/>
<accession>A0A174S2D1</accession>
<dbReference type="PROSITE" id="PS50902">
    <property type="entry name" value="FLAVODOXIN_LIKE"/>
    <property type="match status" value="1"/>
</dbReference>
<feature type="domain" description="Flavodoxin-like" evidence="8">
    <location>
        <begin position="3"/>
        <end position="139"/>
    </location>
</feature>
<organism evidence="9 10">
    <name type="scientific">Clostridium baratii</name>
    <dbReference type="NCBI Taxonomy" id="1561"/>
    <lineage>
        <taxon>Bacteria</taxon>
        <taxon>Bacillati</taxon>
        <taxon>Bacillota</taxon>
        <taxon>Clostridia</taxon>
        <taxon>Eubacteriales</taxon>
        <taxon>Clostridiaceae</taxon>
        <taxon>Clostridium</taxon>
    </lineage>
</organism>
<dbReference type="Proteomes" id="UP000095563">
    <property type="component" value="Unassembled WGS sequence"/>
</dbReference>
<dbReference type="GO" id="GO:0010181">
    <property type="term" value="F:FMN binding"/>
    <property type="evidence" value="ECO:0007669"/>
    <property type="project" value="UniProtKB-UniRule"/>
</dbReference>
<dbReference type="InterPro" id="IPR010087">
    <property type="entry name" value="Flav_short"/>
</dbReference>
<evidence type="ECO:0000256" key="5">
    <source>
        <dbReference type="ARBA" id="ARBA00022643"/>
    </source>
</evidence>
<evidence type="ECO:0000313" key="10">
    <source>
        <dbReference type="Proteomes" id="UP000095563"/>
    </source>
</evidence>
<keyword evidence="5 7" id="KW-0288">FMN</keyword>
<proteinExistence type="inferred from homology"/>
<comment type="similarity">
    <text evidence="2 7">Belongs to the flavodoxin family.</text>
</comment>